<name>A0ABX7MC89_9RHOO</name>
<evidence type="ECO:0000313" key="3">
    <source>
        <dbReference type="Proteomes" id="UP000663570"/>
    </source>
</evidence>
<dbReference type="InterPro" id="IPR025293">
    <property type="entry name" value="YfiR/HmsC-like"/>
</dbReference>
<feature type="chain" id="PRO_5047309856" evidence="1">
    <location>
        <begin position="25"/>
        <end position="171"/>
    </location>
</feature>
<evidence type="ECO:0000313" key="2">
    <source>
        <dbReference type="EMBL" id="QSI78313.1"/>
    </source>
</evidence>
<dbReference type="Proteomes" id="UP000663570">
    <property type="component" value="Chromosome"/>
</dbReference>
<reference evidence="2 3" key="1">
    <citation type="submission" date="2021-02" db="EMBL/GenBank/DDBJ databases">
        <title>Niveibacterium changnyeongensis HC41.</title>
        <authorList>
            <person name="Kang M."/>
        </authorList>
    </citation>
    <scope>NUCLEOTIDE SEQUENCE [LARGE SCALE GENOMIC DNA]</scope>
    <source>
        <strain evidence="2 3">HC41</strain>
    </source>
</reference>
<protein>
    <submittedName>
        <fullName evidence="2">YfiR family protein</fullName>
    </submittedName>
</protein>
<dbReference type="RefSeq" id="WP_206255646.1">
    <property type="nucleotide sequence ID" value="NZ_CP071060.1"/>
</dbReference>
<evidence type="ECO:0000256" key="1">
    <source>
        <dbReference type="SAM" id="SignalP"/>
    </source>
</evidence>
<accession>A0ABX7MC89</accession>
<organism evidence="2 3">
    <name type="scientific">Niveibacterium microcysteis</name>
    <dbReference type="NCBI Taxonomy" id="2811415"/>
    <lineage>
        <taxon>Bacteria</taxon>
        <taxon>Pseudomonadati</taxon>
        <taxon>Pseudomonadota</taxon>
        <taxon>Betaproteobacteria</taxon>
        <taxon>Rhodocyclales</taxon>
        <taxon>Rhodocyclaceae</taxon>
        <taxon>Niveibacterium</taxon>
    </lineage>
</organism>
<keyword evidence="1" id="KW-0732">Signal</keyword>
<feature type="signal peptide" evidence="1">
    <location>
        <begin position="1"/>
        <end position="24"/>
    </location>
</feature>
<sequence length="171" mass="18490">MSRCARLIRIGVLATALSVQGVVAHSAPLDAQVKAAYLINFTRYIVWPSNAGHMLCLVGADEVADWLERNQGKSGLPVRRLLEPAEVEGCTVLFLGRDSTQTRNWLNAARDRAILTVSEQGGFLQKGGVINLIPQGNTLRFEVNLDSAVRAKLQFSSRLLALAAHVEGGGQ</sequence>
<proteinExistence type="predicted"/>
<gene>
    <name evidence="2" type="ORF">JY500_06700</name>
</gene>
<dbReference type="Pfam" id="PF13689">
    <property type="entry name" value="DUF4154"/>
    <property type="match status" value="1"/>
</dbReference>
<keyword evidence="3" id="KW-1185">Reference proteome</keyword>
<dbReference type="EMBL" id="CP071060">
    <property type="protein sequence ID" value="QSI78313.1"/>
    <property type="molecule type" value="Genomic_DNA"/>
</dbReference>